<protein>
    <submittedName>
        <fullName evidence="2">Uncharacterized protein</fullName>
    </submittedName>
</protein>
<evidence type="ECO:0000313" key="2">
    <source>
        <dbReference type="EMBL" id="KRZ34692.1"/>
    </source>
</evidence>
<accession>A0A0V1JID4</accession>
<feature type="compositionally biased region" description="Polar residues" evidence="1">
    <location>
        <begin position="9"/>
        <end position="25"/>
    </location>
</feature>
<dbReference type="AlphaFoldDB" id="A0A0V1JID4"/>
<organism evidence="2 3">
    <name type="scientific">Trichinella pseudospiralis</name>
    <name type="common">Parasitic roundworm</name>
    <dbReference type="NCBI Taxonomy" id="6337"/>
    <lineage>
        <taxon>Eukaryota</taxon>
        <taxon>Metazoa</taxon>
        <taxon>Ecdysozoa</taxon>
        <taxon>Nematoda</taxon>
        <taxon>Enoplea</taxon>
        <taxon>Dorylaimia</taxon>
        <taxon>Trichinellida</taxon>
        <taxon>Trichinellidae</taxon>
        <taxon>Trichinella</taxon>
    </lineage>
</organism>
<name>A0A0V1JID4_TRIPS</name>
<feature type="region of interest" description="Disordered" evidence="1">
    <location>
        <begin position="1"/>
        <end position="26"/>
    </location>
</feature>
<dbReference type="Proteomes" id="UP000054805">
    <property type="component" value="Unassembled WGS sequence"/>
</dbReference>
<evidence type="ECO:0000256" key="1">
    <source>
        <dbReference type="SAM" id="MobiDB-lite"/>
    </source>
</evidence>
<evidence type="ECO:0000313" key="3">
    <source>
        <dbReference type="Proteomes" id="UP000054805"/>
    </source>
</evidence>
<dbReference type="EMBL" id="JYDS01000002">
    <property type="protein sequence ID" value="KRZ34692.1"/>
    <property type="molecule type" value="Genomic_DNA"/>
</dbReference>
<comment type="caution">
    <text evidence="2">The sequence shown here is derived from an EMBL/GenBank/DDBJ whole genome shotgun (WGS) entry which is preliminary data.</text>
</comment>
<gene>
    <name evidence="2" type="ORF">T4B_9444</name>
</gene>
<proteinExistence type="predicted"/>
<sequence length="67" mass="7856">MAPWRAQTPGRTTNQQPQTNINRRSLLTPPYHRNQMIKYNTTAFYQLVAMSFLRRRLFSTVPGMNDA</sequence>
<reference evidence="2 3" key="1">
    <citation type="submission" date="2015-01" db="EMBL/GenBank/DDBJ databases">
        <title>Evolution of Trichinella species and genotypes.</title>
        <authorList>
            <person name="Korhonen P.K."/>
            <person name="Edoardo P."/>
            <person name="Giuseppe L.R."/>
            <person name="Gasser R.B."/>
        </authorList>
    </citation>
    <scope>NUCLEOTIDE SEQUENCE [LARGE SCALE GENOMIC DNA]</scope>
    <source>
        <strain evidence="2">ISS588</strain>
    </source>
</reference>
<keyword evidence="3" id="KW-1185">Reference proteome</keyword>